<sequence length="157" mass="16949">MRKETRERRERFFAEYERCGDGARAAVAAGYDKRLASATAQRLLSATEAKNVGAGKGVAGQHPSPVDPVDLPEPLELVAVTREMVVSGLYAEARSKGKESSQASRIKAWELLAKVLGLLGQSGPSGDEADEPFMVRFDIRLDEELPVSAGCEMEAGR</sequence>
<gene>
    <name evidence="1" type="ORF">PCS_03033</name>
</gene>
<reference evidence="1 2" key="1">
    <citation type="journal article" date="2013" name="Genome Announc.">
        <title>Draft Genome Sequence for Desulfovibrio africanus Strain PCS.</title>
        <authorList>
            <person name="Brown S.D."/>
            <person name="Utturkar S.M."/>
            <person name="Arkin A.P."/>
            <person name="Deutschbauer A.M."/>
            <person name="Elias D.A."/>
            <person name="Hazen T.C."/>
            <person name="Chakraborty R."/>
        </authorList>
    </citation>
    <scope>NUCLEOTIDE SEQUENCE [LARGE SCALE GENOMIC DNA]</scope>
    <source>
        <strain evidence="1 2">PCS</strain>
    </source>
</reference>
<organism evidence="1 2">
    <name type="scientific">Desulfocurvibacter africanus PCS</name>
    <dbReference type="NCBI Taxonomy" id="1262666"/>
    <lineage>
        <taxon>Bacteria</taxon>
        <taxon>Pseudomonadati</taxon>
        <taxon>Thermodesulfobacteriota</taxon>
        <taxon>Desulfovibrionia</taxon>
        <taxon>Desulfovibrionales</taxon>
        <taxon>Desulfovibrionaceae</taxon>
        <taxon>Desulfocurvibacter</taxon>
    </lineage>
</organism>
<dbReference type="RefSeq" id="WP_005988644.1">
    <property type="nucleotide sequence ID" value="NZ_AOSV01000031.1"/>
</dbReference>
<dbReference type="Gene3D" id="1.10.10.1400">
    <property type="entry name" value="Terminase, small subunit, N-terminal DNA-binding domain, HTH motif"/>
    <property type="match status" value="1"/>
</dbReference>
<name>M5PQ73_DESAF</name>
<dbReference type="Proteomes" id="UP000011922">
    <property type="component" value="Unassembled WGS sequence"/>
</dbReference>
<dbReference type="InterPro" id="IPR038713">
    <property type="entry name" value="Terminase_Gp1_N_sf"/>
</dbReference>
<accession>M5PQ73</accession>
<dbReference type="EMBL" id="AOSV01000031">
    <property type="protein sequence ID" value="EMG36189.1"/>
    <property type="molecule type" value="Genomic_DNA"/>
</dbReference>
<comment type="caution">
    <text evidence="1">The sequence shown here is derived from an EMBL/GenBank/DDBJ whole genome shotgun (WGS) entry which is preliminary data.</text>
</comment>
<proteinExistence type="predicted"/>
<protein>
    <submittedName>
        <fullName evidence="1">Phage terminase, small subunit</fullName>
    </submittedName>
</protein>
<evidence type="ECO:0000313" key="1">
    <source>
        <dbReference type="EMBL" id="EMG36189.1"/>
    </source>
</evidence>
<dbReference type="AlphaFoldDB" id="M5PQ73"/>
<dbReference type="PATRIC" id="fig|1262666.3.peg.3073"/>
<evidence type="ECO:0000313" key="2">
    <source>
        <dbReference type="Proteomes" id="UP000011922"/>
    </source>
</evidence>